<evidence type="ECO:0000313" key="5">
    <source>
        <dbReference type="EMBL" id="TRZ37138.1"/>
    </source>
</evidence>
<dbReference type="Pfam" id="PF01934">
    <property type="entry name" value="HepT-like"/>
    <property type="match status" value="1"/>
</dbReference>
<keyword evidence="2" id="KW-0540">Nuclease</keyword>
<sequence>MYFVDRNKIGQQLEYLQQLVQLFKEREAFDSPLEKLGLERLAHMMIEAMLDVGNSMIDGFIMRDPGSYDDIMDILTDERVLTPADASAIKGLLALRKTLVHDYTSINHDQVKKAVAKELPAVTAFSESVKKYLIDELGPVTAFKN</sequence>
<dbReference type="GO" id="GO:0016787">
    <property type="term" value="F:hydrolase activity"/>
    <property type="evidence" value="ECO:0007669"/>
    <property type="project" value="UniProtKB-KW"/>
</dbReference>
<dbReference type="Gene3D" id="1.20.120.580">
    <property type="entry name" value="bsu32300-like"/>
    <property type="match status" value="1"/>
</dbReference>
<proteinExistence type="inferred from homology"/>
<evidence type="ECO:0000256" key="1">
    <source>
        <dbReference type="ARBA" id="ARBA00022649"/>
    </source>
</evidence>
<evidence type="ECO:0000256" key="4">
    <source>
        <dbReference type="ARBA" id="ARBA00024207"/>
    </source>
</evidence>
<evidence type="ECO:0000256" key="2">
    <source>
        <dbReference type="ARBA" id="ARBA00022722"/>
    </source>
</evidence>
<dbReference type="GO" id="GO:0004540">
    <property type="term" value="F:RNA nuclease activity"/>
    <property type="evidence" value="ECO:0007669"/>
    <property type="project" value="InterPro"/>
</dbReference>
<dbReference type="InterPro" id="IPR052379">
    <property type="entry name" value="Type_VII_TA_RNase"/>
</dbReference>
<dbReference type="InterPro" id="IPR037038">
    <property type="entry name" value="HepT-like_sf"/>
</dbReference>
<dbReference type="GO" id="GO:0110001">
    <property type="term" value="C:toxin-antitoxin complex"/>
    <property type="evidence" value="ECO:0007669"/>
    <property type="project" value="InterPro"/>
</dbReference>
<protein>
    <submittedName>
        <fullName evidence="5">DUF86 domain-containing protein</fullName>
    </submittedName>
</protein>
<dbReference type="PANTHER" id="PTHR33397:SF5">
    <property type="entry name" value="RNASE YUTE-RELATED"/>
    <property type="match status" value="1"/>
</dbReference>
<dbReference type="AlphaFoldDB" id="A0A553SJG7"/>
<dbReference type="PANTHER" id="PTHR33397">
    <property type="entry name" value="UPF0331 PROTEIN YUTE"/>
    <property type="match status" value="1"/>
</dbReference>
<dbReference type="InterPro" id="IPR008201">
    <property type="entry name" value="HepT-like"/>
</dbReference>
<accession>A0A553SJG7</accession>
<keyword evidence="1" id="KW-1277">Toxin-antitoxin system</keyword>
<gene>
    <name evidence="5" type="ORF">CEQ21_16770</name>
</gene>
<dbReference type="Proteomes" id="UP000319837">
    <property type="component" value="Unassembled WGS sequence"/>
</dbReference>
<reference evidence="6" key="1">
    <citation type="submission" date="2018-10" db="EMBL/GenBank/DDBJ databases">
        <title>FDA dAtabase for Regulatory Grade micrObial Sequences (FDA-ARGOS): Supporting development and validation of Infectious Disease Dx tests.</title>
        <authorList>
            <person name="Minogue T."/>
            <person name="Wolcott M."/>
            <person name="Wasieloski L."/>
            <person name="Aguilar W."/>
            <person name="Moore D."/>
            <person name="Tallon L."/>
            <person name="Sadzewicz L."/>
            <person name="Sengamalay N."/>
            <person name="Ott S."/>
            <person name="Godinez A."/>
            <person name="Nagaraj S."/>
            <person name="Vavikolanu K."/>
            <person name="Vyas G."/>
            <person name="Nadendla S."/>
            <person name="George J."/>
            <person name="Sichtig H."/>
        </authorList>
    </citation>
    <scope>NUCLEOTIDE SEQUENCE [LARGE SCALE GENOMIC DNA]</scope>
    <source>
        <strain evidence="6">FDAARGOS_343</strain>
    </source>
</reference>
<evidence type="ECO:0000313" key="6">
    <source>
        <dbReference type="Proteomes" id="UP000319837"/>
    </source>
</evidence>
<comment type="caution">
    <text evidence="5">The sequence shown here is derived from an EMBL/GenBank/DDBJ whole genome shotgun (WGS) entry which is preliminary data.</text>
</comment>
<dbReference type="RefSeq" id="WP_185765513.1">
    <property type="nucleotide sequence ID" value="NZ_RIBP01000004.1"/>
</dbReference>
<comment type="similarity">
    <text evidence="4">Belongs to the HepT RNase toxin family.</text>
</comment>
<organism evidence="5 6">
    <name type="scientific">Niallia circulans</name>
    <name type="common">Bacillus circulans</name>
    <dbReference type="NCBI Taxonomy" id="1397"/>
    <lineage>
        <taxon>Bacteria</taxon>
        <taxon>Bacillati</taxon>
        <taxon>Bacillota</taxon>
        <taxon>Bacilli</taxon>
        <taxon>Bacillales</taxon>
        <taxon>Bacillaceae</taxon>
        <taxon>Niallia</taxon>
    </lineage>
</organism>
<evidence type="ECO:0000256" key="3">
    <source>
        <dbReference type="ARBA" id="ARBA00022801"/>
    </source>
</evidence>
<name>A0A553SJG7_NIACI</name>
<keyword evidence="3" id="KW-0378">Hydrolase</keyword>
<dbReference type="EMBL" id="RIBP01000004">
    <property type="protein sequence ID" value="TRZ37138.1"/>
    <property type="molecule type" value="Genomic_DNA"/>
</dbReference>